<name>A0A6G4QT24_9CAUL</name>
<accession>A0A6G4QT24</accession>
<dbReference type="CDD" id="cd13558">
    <property type="entry name" value="PBP2_SsuA_like_2"/>
    <property type="match status" value="1"/>
</dbReference>
<evidence type="ECO:0000259" key="7">
    <source>
        <dbReference type="SMART" id="SM00062"/>
    </source>
</evidence>
<dbReference type="GO" id="GO:0042597">
    <property type="term" value="C:periplasmic space"/>
    <property type="evidence" value="ECO:0007669"/>
    <property type="project" value="UniProtKB-SubCell"/>
</dbReference>
<reference evidence="8" key="1">
    <citation type="submission" date="2020-02" db="EMBL/GenBank/DDBJ databases">
        <authorList>
            <person name="Gao J."/>
            <person name="Sun J."/>
        </authorList>
    </citation>
    <scope>NUCLEOTIDE SEQUENCE</scope>
    <source>
        <strain evidence="8">602-2</strain>
    </source>
</reference>
<dbReference type="FunFam" id="3.40.190.10:FF:000050">
    <property type="entry name" value="Sulfonate ABC transporter substrate-binding protein"/>
    <property type="match status" value="1"/>
</dbReference>
<dbReference type="SMART" id="SM00062">
    <property type="entry name" value="PBPb"/>
    <property type="match status" value="1"/>
</dbReference>
<dbReference type="InterPro" id="IPR015168">
    <property type="entry name" value="SsuA/THI5"/>
</dbReference>
<dbReference type="PANTHER" id="PTHR30024">
    <property type="entry name" value="ALIPHATIC SULFONATES-BINDING PROTEIN-RELATED"/>
    <property type="match status" value="1"/>
</dbReference>
<evidence type="ECO:0000313" key="8">
    <source>
        <dbReference type="EMBL" id="NGM48770.1"/>
    </source>
</evidence>
<evidence type="ECO:0000256" key="1">
    <source>
        <dbReference type="ARBA" id="ARBA00004418"/>
    </source>
</evidence>
<evidence type="ECO:0000256" key="3">
    <source>
        <dbReference type="ARBA" id="ARBA00022448"/>
    </source>
</evidence>
<sequence>MDRRQLIIGFGALAGLSGGLAACGKGEAQAPLKVGSQRGGTKAVLIASGALEGVPYRIEWSEFPAAQPLLEALGAGAVDLGEAGDAPFLFAYAGGAKIKAVQAGRSGGRSTAILVPRDSPIRDAAGLRGKKIATGRGSIGHYLLLRVIEKAGLSPTDVEVVFLSPGDAKAAFTAGSIDAWVTWGSYVALARLHDSARVLADGEGVLSGNGYEAASVKAILTKRPQIDDFLRRLAKARRWAAQNPDAFAAVLSKETGLSLDIARWTVGNYKAVPVPIDETSVAEARSVLDHFRAAGAIKSDLDPAGAFDASFNAAIAG</sequence>
<comment type="subcellular location">
    <subcellularLocation>
        <location evidence="1">Periplasm</location>
    </subcellularLocation>
</comment>
<gene>
    <name evidence="8" type="ORF">G5B46_04060</name>
</gene>
<dbReference type="PANTHER" id="PTHR30024:SF48">
    <property type="entry name" value="ABC TRANSPORTER SUBSTRATE-BINDING PROTEIN"/>
    <property type="match status" value="1"/>
</dbReference>
<comment type="caution">
    <text evidence="8">The sequence shown here is derived from an EMBL/GenBank/DDBJ whole genome shotgun (WGS) entry which is preliminary data.</text>
</comment>
<dbReference type="InterPro" id="IPR001638">
    <property type="entry name" value="Solute-binding_3/MltF_N"/>
</dbReference>
<evidence type="ECO:0000256" key="4">
    <source>
        <dbReference type="ARBA" id="ARBA00022729"/>
    </source>
</evidence>
<dbReference type="InterPro" id="IPR010067">
    <property type="entry name" value="ABC_SsuA_sub-bd"/>
</dbReference>
<comment type="similarity">
    <text evidence="2">Belongs to the bacterial solute-binding protein SsuA/TauA family.</text>
</comment>
<keyword evidence="3" id="KW-0813">Transport</keyword>
<dbReference type="Gene3D" id="3.40.190.10">
    <property type="entry name" value="Periplasmic binding protein-like II"/>
    <property type="match status" value="2"/>
</dbReference>
<proteinExistence type="inferred from homology"/>
<comment type="function">
    <text evidence="5">Part of a binding-protein-dependent transport system for aliphatic sulfonates. Putative binding protein.</text>
</comment>
<evidence type="ECO:0000256" key="6">
    <source>
        <dbReference type="ARBA" id="ARBA00070228"/>
    </source>
</evidence>
<dbReference type="RefSeq" id="WP_165256272.1">
    <property type="nucleotide sequence ID" value="NZ_JAAKGT010000001.1"/>
</dbReference>
<dbReference type="SUPFAM" id="SSF53850">
    <property type="entry name" value="Periplasmic binding protein-like II"/>
    <property type="match status" value="1"/>
</dbReference>
<keyword evidence="4" id="KW-0732">Signal</keyword>
<dbReference type="GO" id="GO:0042626">
    <property type="term" value="F:ATPase-coupled transmembrane transporter activity"/>
    <property type="evidence" value="ECO:0007669"/>
    <property type="project" value="InterPro"/>
</dbReference>
<organism evidence="8">
    <name type="scientific">Caulobacter sp. 602-2</name>
    <dbReference type="NCBI Taxonomy" id="2710887"/>
    <lineage>
        <taxon>Bacteria</taxon>
        <taxon>Pseudomonadati</taxon>
        <taxon>Pseudomonadota</taxon>
        <taxon>Alphaproteobacteria</taxon>
        <taxon>Caulobacterales</taxon>
        <taxon>Caulobacteraceae</taxon>
        <taxon>Caulobacter</taxon>
    </lineage>
</organism>
<evidence type="ECO:0000256" key="5">
    <source>
        <dbReference type="ARBA" id="ARBA00055538"/>
    </source>
</evidence>
<protein>
    <recommendedName>
        <fullName evidence="6">Putative aliphatic sulfonates-binding protein</fullName>
    </recommendedName>
</protein>
<dbReference type="NCBIfam" id="TIGR01728">
    <property type="entry name" value="SsuA_fam"/>
    <property type="match status" value="1"/>
</dbReference>
<dbReference type="GO" id="GO:0016020">
    <property type="term" value="C:membrane"/>
    <property type="evidence" value="ECO:0007669"/>
    <property type="project" value="InterPro"/>
</dbReference>
<feature type="domain" description="Solute-binding protein family 3/N-terminal" evidence="7">
    <location>
        <begin position="31"/>
        <end position="243"/>
    </location>
</feature>
<dbReference type="AlphaFoldDB" id="A0A6G4QT24"/>
<dbReference type="EMBL" id="JAAKGT010000001">
    <property type="protein sequence ID" value="NGM48770.1"/>
    <property type="molecule type" value="Genomic_DNA"/>
</dbReference>
<dbReference type="PROSITE" id="PS51257">
    <property type="entry name" value="PROKAR_LIPOPROTEIN"/>
    <property type="match status" value="1"/>
</dbReference>
<evidence type="ECO:0000256" key="2">
    <source>
        <dbReference type="ARBA" id="ARBA00010742"/>
    </source>
</evidence>
<dbReference type="Pfam" id="PF09084">
    <property type="entry name" value="NMT1"/>
    <property type="match status" value="1"/>
</dbReference>